<evidence type="ECO:0000256" key="5">
    <source>
        <dbReference type="PIRNR" id="PIRNR005426"/>
    </source>
</evidence>
<feature type="domain" description="Nitroreductase" evidence="6">
    <location>
        <begin position="10"/>
        <end position="164"/>
    </location>
</feature>
<reference evidence="7 8" key="1">
    <citation type="journal article" date="2015" name="Genome Biol. Evol.">
        <title>Comparative Genomics of Listeria Sensu Lato: Genus-Wide Differences in Evolutionary Dynamics and the Progressive Gain of Complex, Potentially Pathogenicity-Related Traits through Lateral Gene Transfer.</title>
        <authorList>
            <person name="Chiara M."/>
            <person name="Caruso M."/>
            <person name="D'Erchia A.M."/>
            <person name="Manzari C."/>
            <person name="Fraccalvieri R."/>
            <person name="Goffredo E."/>
            <person name="Latorre L."/>
            <person name="Miccolupo A."/>
            <person name="Padalino I."/>
            <person name="Santagada G."/>
            <person name="Chiocco D."/>
            <person name="Pesole G."/>
            <person name="Horner D.S."/>
            <person name="Parisi A."/>
        </authorList>
    </citation>
    <scope>NUCLEOTIDE SEQUENCE [LARGE SCALE GENOMIC DNA]</scope>
    <source>
        <strain evidence="7 8">1991</strain>
    </source>
</reference>
<dbReference type="OrthoDB" id="9775805at2"/>
<dbReference type="RefSeq" id="WP_007472123.1">
    <property type="nucleotide sequence ID" value="NZ_KQ130617.1"/>
</dbReference>
<accession>A0A0J8G832</accession>
<dbReference type="InterPro" id="IPR000415">
    <property type="entry name" value="Nitroreductase-like"/>
</dbReference>
<dbReference type="PANTHER" id="PTHR43425:SF3">
    <property type="entry name" value="NADPH-DEPENDENT OXIDOREDUCTASE"/>
    <property type="match status" value="1"/>
</dbReference>
<dbReference type="Proteomes" id="UP000052258">
    <property type="component" value="Unassembled WGS sequence"/>
</dbReference>
<evidence type="ECO:0000256" key="2">
    <source>
        <dbReference type="ARBA" id="ARBA00022630"/>
    </source>
</evidence>
<protein>
    <submittedName>
        <fullName evidence="7">Putative Nitroflavin-reductase</fullName>
    </submittedName>
</protein>
<proteinExistence type="inferred from homology"/>
<dbReference type="InterPro" id="IPR016446">
    <property type="entry name" value="Flavin_OxRdtase_Frp"/>
</dbReference>
<dbReference type="CDD" id="cd02146">
    <property type="entry name" value="NfsA-like"/>
    <property type="match status" value="1"/>
</dbReference>
<dbReference type="PATRIC" id="fig|1430899.3.peg.1919"/>
<gene>
    <name evidence="7" type="ORF">X560_1878</name>
</gene>
<dbReference type="GO" id="GO:0016491">
    <property type="term" value="F:oxidoreductase activity"/>
    <property type="evidence" value="ECO:0007669"/>
    <property type="project" value="UniProtKB-UniRule"/>
</dbReference>
<dbReference type="Pfam" id="PF00881">
    <property type="entry name" value="Nitroreductase"/>
    <property type="match status" value="1"/>
</dbReference>
<comment type="similarity">
    <text evidence="1 5">Belongs to the flavin oxidoreductase frp family.</text>
</comment>
<name>A0A0J8G832_9LIST</name>
<evidence type="ECO:0000256" key="4">
    <source>
        <dbReference type="ARBA" id="ARBA00023002"/>
    </source>
</evidence>
<dbReference type="AlphaFoldDB" id="A0A0J8G832"/>
<evidence type="ECO:0000256" key="3">
    <source>
        <dbReference type="ARBA" id="ARBA00022643"/>
    </source>
</evidence>
<dbReference type="SUPFAM" id="SSF55469">
    <property type="entry name" value="FMN-dependent nitroreductase-like"/>
    <property type="match status" value="1"/>
</dbReference>
<comment type="caution">
    <text evidence="7">The sequence shown here is derived from an EMBL/GenBank/DDBJ whole genome shotgun (WGS) entry which is preliminary data.</text>
</comment>
<dbReference type="NCBIfam" id="NF008033">
    <property type="entry name" value="PRK10765.1"/>
    <property type="match status" value="1"/>
</dbReference>
<evidence type="ECO:0000313" key="7">
    <source>
        <dbReference type="EMBL" id="KMT58842.1"/>
    </source>
</evidence>
<dbReference type="PANTHER" id="PTHR43425">
    <property type="entry name" value="OXYGEN-INSENSITIVE NADPH NITROREDUCTASE"/>
    <property type="match status" value="1"/>
</dbReference>
<dbReference type="InterPro" id="IPR029479">
    <property type="entry name" value="Nitroreductase"/>
</dbReference>
<keyword evidence="8" id="KW-1185">Reference proteome</keyword>
<dbReference type="EMBL" id="AZHO01000023">
    <property type="protein sequence ID" value="KMT58842.1"/>
    <property type="molecule type" value="Genomic_DNA"/>
</dbReference>
<dbReference type="PIRSF" id="PIRSF005426">
    <property type="entry name" value="Frp"/>
    <property type="match status" value="1"/>
</dbReference>
<organism evidence="7 8">
    <name type="scientific">Listeria fleischmannii 1991</name>
    <dbReference type="NCBI Taxonomy" id="1430899"/>
    <lineage>
        <taxon>Bacteria</taxon>
        <taxon>Bacillati</taxon>
        <taxon>Bacillota</taxon>
        <taxon>Bacilli</taxon>
        <taxon>Bacillales</taxon>
        <taxon>Listeriaceae</taxon>
        <taxon>Listeria</taxon>
    </lineage>
</organism>
<evidence type="ECO:0000313" key="8">
    <source>
        <dbReference type="Proteomes" id="UP000052258"/>
    </source>
</evidence>
<dbReference type="Gene3D" id="3.40.109.10">
    <property type="entry name" value="NADH Oxidase"/>
    <property type="match status" value="1"/>
</dbReference>
<evidence type="ECO:0000259" key="6">
    <source>
        <dbReference type="Pfam" id="PF00881"/>
    </source>
</evidence>
<keyword evidence="5" id="KW-0521">NADP</keyword>
<keyword evidence="2 5" id="KW-0285">Flavoprotein</keyword>
<keyword evidence="4 5" id="KW-0560">Oxidoreductase</keyword>
<evidence type="ECO:0000256" key="1">
    <source>
        <dbReference type="ARBA" id="ARBA00008366"/>
    </source>
</evidence>
<keyword evidence="3 5" id="KW-0288">FMN</keyword>
<sequence>MNQTIEQLLGHYSVREFEDKPLSEEQIKLLVQSAQAASTSNFVQAYSIIGVSDKSIRAELSKIASNMGYVEKTGQFFVFVADLARNKRIAEAYKASADSLETTEKFLVSVIDAALAAQNMAVAAESMGLGICYIGGIRNDSKKVSDLLHIPDYAIPLFGLTVGYPLQNSAPKPRMPESLIYHENTYEAKDKELYYAYDDIIRDYYKERTGGVRVEAWTEQIAKGMSKPTRLDLKSFIENKHLGTK</sequence>